<reference evidence="1" key="1">
    <citation type="submission" date="2020-03" db="EMBL/GenBank/DDBJ databases">
        <title>The deep terrestrial virosphere.</title>
        <authorList>
            <person name="Holmfeldt K."/>
            <person name="Nilsson E."/>
            <person name="Simone D."/>
            <person name="Lopez-Fernandez M."/>
            <person name="Wu X."/>
            <person name="de Brujin I."/>
            <person name="Lundin D."/>
            <person name="Andersson A."/>
            <person name="Bertilsson S."/>
            <person name="Dopson M."/>
        </authorList>
    </citation>
    <scope>NUCLEOTIDE SEQUENCE</scope>
    <source>
        <strain evidence="1">MM415A04570</strain>
        <strain evidence="2">MM415B02430</strain>
    </source>
</reference>
<gene>
    <name evidence="1" type="ORF">MM415A04570_0011</name>
    <name evidence="2" type="ORF">MM415B02430_0007</name>
</gene>
<evidence type="ECO:0000313" key="2">
    <source>
        <dbReference type="EMBL" id="QJA90166.1"/>
    </source>
</evidence>
<protein>
    <submittedName>
        <fullName evidence="1">Uncharacterized protein</fullName>
    </submittedName>
</protein>
<evidence type="ECO:0000313" key="1">
    <source>
        <dbReference type="EMBL" id="QJA69461.1"/>
    </source>
</evidence>
<name>A0A6M3JK75_9ZZZZ</name>
<accession>A0A6M3JK75</accession>
<dbReference type="EMBL" id="MT142895">
    <property type="protein sequence ID" value="QJA90166.1"/>
    <property type="molecule type" value="Genomic_DNA"/>
</dbReference>
<organism evidence="1">
    <name type="scientific">viral metagenome</name>
    <dbReference type="NCBI Taxonomy" id="1070528"/>
    <lineage>
        <taxon>unclassified sequences</taxon>
        <taxon>metagenomes</taxon>
        <taxon>organismal metagenomes</taxon>
    </lineage>
</organism>
<proteinExistence type="predicted"/>
<sequence length="119" mass="13919">MCKQCNDTGRLPFIRPDGSISKTSFIYCSCYNEEPEHYQAITPDMFDYAQSDTFWEHTYRYCGIPDPMAVTPTSEVVREVRIEVQPANLQHVSGELRYLHQKMTELRAEKKKGQVYEPF</sequence>
<dbReference type="EMBL" id="MT141707">
    <property type="protein sequence ID" value="QJA69461.1"/>
    <property type="molecule type" value="Genomic_DNA"/>
</dbReference>
<dbReference type="AlphaFoldDB" id="A0A6M3JK75"/>